<keyword evidence="2" id="KW-0547">Nucleotide-binding</keyword>
<keyword evidence="3" id="KW-0694">RNA-binding</keyword>
<dbReference type="PANTHER" id="PTHR43051:SF1">
    <property type="entry name" value="POLYNUCLEOTIDE ADENYLYLTRANSFERASE FAMILY PROTEIN"/>
    <property type="match status" value="1"/>
</dbReference>
<evidence type="ECO:0000256" key="3">
    <source>
        <dbReference type="RuleBase" id="RU003953"/>
    </source>
</evidence>
<evidence type="ECO:0000313" key="6">
    <source>
        <dbReference type="EMBL" id="MBN4067452.1"/>
    </source>
</evidence>
<dbReference type="InterPro" id="IPR043519">
    <property type="entry name" value="NT_sf"/>
</dbReference>
<dbReference type="Gene3D" id="3.30.460.10">
    <property type="entry name" value="Beta Polymerase, domain 2"/>
    <property type="match status" value="1"/>
</dbReference>
<dbReference type="PANTHER" id="PTHR43051">
    <property type="entry name" value="POLYNUCLEOTIDE ADENYLYLTRANSFERASE FAMILY PROTEIN"/>
    <property type="match status" value="1"/>
</dbReference>
<dbReference type="InterPro" id="IPR052191">
    <property type="entry name" value="tRNA_ntf/polyA_polymerase_I"/>
</dbReference>
<dbReference type="Gene3D" id="1.10.3090.10">
    <property type="entry name" value="cca-adding enzyme, domain 2"/>
    <property type="match status" value="1"/>
</dbReference>
<gene>
    <name evidence="6" type="ORF">JYU14_05150</name>
</gene>
<dbReference type="InterPro" id="IPR032828">
    <property type="entry name" value="PolyA_RNA-bd"/>
</dbReference>
<proteinExistence type="inferred from homology"/>
<evidence type="ECO:0000259" key="5">
    <source>
        <dbReference type="Pfam" id="PF12627"/>
    </source>
</evidence>
<dbReference type="SUPFAM" id="SSF81891">
    <property type="entry name" value="Poly A polymerase C-terminal region-like"/>
    <property type="match status" value="1"/>
</dbReference>
<keyword evidence="7" id="KW-1185">Reference proteome</keyword>
<comment type="caution">
    <text evidence="6">The sequence shown here is derived from an EMBL/GenBank/DDBJ whole genome shotgun (WGS) entry which is preliminary data.</text>
</comment>
<reference evidence="6 7" key="1">
    <citation type="submission" date="2021-02" db="EMBL/GenBank/DDBJ databases">
        <title>Activity-based single-cell genomes from oceanic crustal fluid captures similar information to metagenomic and metatranscriptomic surveys with orders of magnitude less sampling.</title>
        <authorList>
            <person name="D'Angelo T.S."/>
            <person name="Orcutt B.N."/>
        </authorList>
    </citation>
    <scope>NUCLEOTIDE SEQUENCE [LARGE SCALE GENOMIC DNA]</scope>
    <source>
        <strain evidence="6">AH-315-G07</strain>
    </source>
</reference>
<keyword evidence="6" id="KW-0548">Nucleotidyltransferase</keyword>
<accession>A0ABS3ATK0</accession>
<dbReference type="Pfam" id="PF12627">
    <property type="entry name" value="PolyA_pol_RNAbd"/>
    <property type="match status" value="1"/>
</dbReference>
<dbReference type="EMBL" id="JAFITR010000149">
    <property type="protein sequence ID" value="MBN4067452.1"/>
    <property type="molecule type" value="Genomic_DNA"/>
</dbReference>
<dbReference type="Proteomes" id="UP000722121">
    <property type="component" value="Unassembled WGS sequence"/>
</dbReference>
<protein>
    <submittedName>
        <fullName evidence="6">Polynucleotide adenylyltransferase PcnB</fullName>
    </submittedName>
</protein>
<evidence type="ECO:0000259" key="4">
    <source>
        <dbReference type="Pfam" id="PF01743"/>
    </source>
</evidence>
<keyword evidence="1 3" id="KW-0808">Transferase</keyword>
<feature type="domain" description="tRNA nucleotidyltransferase/poly(A) polymerase RNA and SrmB- binding" evidence="5">
    <location>
        <begin position="146"/>
        <end position="205"/>
    </location>
</feature>
<name>A0ABS3ATK0_9BACT</name>
<dbReference type="SUPFAM" id="SSF81301">
    <property type="entry name" value="Nucleotidyltransferase"/>
    <property type="match status" value="1"/>
</dbReference>
<dbReference type="Pfam" id="PF01743">
    <property type="entry name" value="PolyA_pol"/>
    <property type="match status" value="1"/>
</dbReference>
<sequence length="384" mass="44557">MTTMSTTQTTRPAMREELKYFFCLFVTLLPLTWSAGYVKLIRLAHVRFGRKIIEVATFRSGDINESDLIIHDNCWGTVEEDAVRRDFTINALFYDPSEGTIIDYVGGVEDVKRRLLVTIGDPVMRFKQDPVRMIRLLKFCARFTLRVKKETMASLEECREEILKSAPARVLEEMFKMLESGAGAPFFRYMTEAGLLELIFPVLAEHLKGECNKEIYAYLNLADTLILHRSPDSLPRSVLVSSILFPLLVRAIEPLLQKGKTSLHLGKINDLIDHLIHTVFVDAFAHFPRKMRSSMNFVLNAQYRMTPLQDPSKLKSTNKRFRRIMDNEEFPMALALLEMRSMIDPSTRANFIDWQRAYYSYIEEIGGVPRKRERRPRRRFSQAK</sequence>
<feature type="domain" description="Poly A polymerase head" evidence="4">
    <location>
        <begin position="42"/>
        <end position="116"/>
    </location>
</feature>
<dbReference type="InterPro" id="IPR002646">
    <property type="entry name" value="PolA_pol_head_dom"/>
</dbReference>
<organism evidence="6 7">
    <name type="scientific">Simkania negevensis</name>
    <dbReference type="NCBI Taxonomy" id="83561"/>
    <lineage>
        <taxon>Bacteria</taxon>
        <taxon>Pseudomonadati</taxon>
        <taxon>Chlamydiota</taxon>
        <taxon>Chlamydiia</taxon>
        <taxon>Parachlamydiales</taxon>
        <taxon>Simkaniaceae</taxon>
        <taxon>Simkania</taxon>
    </lineage>
</organism>
<dbReference type="GO" id="GO:0016779">
    <property type="term" value="F:nucleotidyltransferase activity"/>
    <property type="evidence" value="ECO:0007669"/>
    <property type="project" value="UniProtKB-KW"/>
</dbReference>
<comment type="similarity">
    <text evidence="3">Belongs to the tRNA nucleotidyltransferase/poly(A) polymerase family.</text>
</comment>
<evidence type="ECO:0000256" key="1">
    <source>
        <dbReference type="ARBA" id="ARBA00022679"/>
    </source>
</evidence>
<evidence type="ECO:0000256" key="2">
    <source>
        <dbReference type="ARBA" id="ARBA00022741"/>
    </source>
</evidence>
<evidence type="ECO:0000313" key="7">
    <source>
        <dbReference type="Proteomes" id="UP000722121"/>
    </source>
</evidence>